<evidence type="ECO:0000256" key="1">
    <source>
        <dbReference type="ARBA" id="ARBA00005417"/>
    </source>
</evidence>
<keyword evidence="2" id="KW-0813">Transport</keyword>
<dbReference type="SUPFAM" id="SSF52540">
    <property type="entry name" value="P-loop containing nucleoside triphosphate hydrolases"/>
    <property type="match status" value="1"/>
</dbReference>
<name>A0A9X3Z798_9PROT</name>
<evidence type="ECO:0000313" key="9">
    <source>
        <dbReference type="Proteomes" id="UP001141619"/>
    </source>
</evidence>
<evidence type="ECO:0000259" key="7">
    <source>
        <dbReference type="PROSITE" id="PS50893"/>
    </source>
</evidence>
<dbReference type="EMBL" id="JANWOI010000003">
    <property type="protein sequence ID" value="MDA5193922.1"/>
    <property type="molecule type" value="Genomic_DNA"/>
</dbReference>
<dbReference type="PROSITE" id="PS50893">
    <property type="entry name" value="ABC_TRANSPORTER_2"/>
    <property type="match status" value="1"/>
</dbReference>
<sequence>MIAVDQLSVTLGARQVLEDVSFNAPRGVVTGLLGPNGAGKTTALRALLGLVPEARGHVLLGGVDIRSQAAAERARQMAYLPQGGVVHWPVDVETLVTLGRHPHRTSLGRLTAEDRAAIKRAMAETDVLHLRDRPVTQLSGGERMRALLARALATEARVLLADEPVAALDPLHVLSVMTLFERLAAEGRTVVVVLHDLALAARFCRHLVLLDNGRVAASGKPADVLTPKHLAAVYGVRLVGDLGAAQFDFAIPPE</sequence>
<dbReference type="PANTHER" id="PTHR42794">
    <property type="entry name" value="HEMIN IMPORT ATP-BINDING PROTEIN HMUV"/>
    <property type="match status" value="1"/>
</dbReference>
<dbReference type="GO" id="GO:0005524">
    <property type="term" value="F:ATP binding"/>
    <property type="evidence" value="ECO:0007669"/>
    <property type="project" value="UniProtKB-KW"/>
</dbReference>
<dbReference type="CDD" id="cd03214">
    <property type="entry name" value="ABC_Iron-Siderophores_B12_Hemin"/>
    <property type="match status" value="1"/>
</dbReference>
<evidence type="ECO:0000256" key="3">
    <source>
        <dbReference type="ARBA" id="ARBA00022741"/>
    </source>
</evidence>
<dbReference type="Proteomes" id="UP001141619">
    <property type="component" value="Unassembled WGS sequence"/>
</dbReference>
<organism evidence="8 9">
    <name type="scientific">Govanella unica</name>
    <dbReference type="NCBI Taxonomy" id="2975056"/>
    <lineage>
        <taxon>Bacteria</taxon>
        <taxon>Pseudomonadati</taxon>
        <taxon>Pseudomonadota</taxon>
        <taxon>Alphaproteobacteria</taxon>
        <taxon>Emcibacterales</taxon>
        <taxon>Govanellaceae</taxon>
        <taxon>Govanella</taxon>
    </lineage>
</organism>
<keyword evidence="9" id="KW-1185">Reference proteome</keyword>
<protein>
    <submittedName>
        <fullName evidence="8">ABC transporter ATP-binding protein</fullName>
    </submittedName>
</protein>
<accession>A0A9X3Z798</accession>
<gene>
    <name evidence="8" type="ORF">NYP16_08160</name>
</gene>
<dbReference type="InterPro" id="IPR027417">
    <property type="entry name" value="P-loop_NTPase"/>
</dbReference>
<dbReference type="RefSeq" id="WP_274943629.1">
    <property type="nucleotide sequence ID" value="NZ_JANWOI010000003.1"/>
</dbReference>
<comment type="function">
    <text evidence="6">Part of the ABC transporter complex HmuTUV involved in hemin import. Responsible for energy coupling to the transport system.</text>
</comment>
<reference evidence="8" key="2">
    <citation type="journal article" date="2023" name="Syst. Appl. Microbiol.">
        <title>Govania unica gen. nov., sp. nov., a rare biosphere bacterium that represents a novel family in the class Alphaproteobacteria.</title>
        <authorList>
            <person name="Vandamme P."/>
            <person name="Peeters C."/>
            <person name="Hettiarachchi A."/>
            <person name="Cnockaert M."/>
            <person name="Carlier A."/>
        </authorList>
    </citation>
    <scope>NUCLEOTIDE SEQUENCE</scope>
    <source>
        <strain evidence="8">LMG 31809</strain>
    </source>
</reference>
<dbReference type="InterPro" id="IPR017871">
    <property type="entry name" value="ABC_transporter-like_CS"/>
</dbReference>
<keyword evidence="4 8" id="KW-0067">ATP-binding</keyword>
<reference evidence="8" key="1">
    <citation type="submission" date="2022-08" db="EMBL/GenBank/DDBJ databases">
        <authorList>
            <person name="Vandamme P."/>
            <person name="Hettiarachchi A."/>
            <person name="Peeters C."/>
            <person name="Cnockaert M."/>
            <person name="Carlier A."/>
        </authorList>
    </citation>
    <scope>NUCLEOTIDE SEQUENCE</scope>
    <source>
        <strain evidence="8">LMG 31809</strain>
    </source>
</reference>
<dbReference type="Pfam" id="PF00005">
    <property type="entry name" value="ABC_tran"/>
    <property type="match status" value="1"/>
</dbReference>
<evidence type="ECO:0000256" key="6">
    <source>
        <dbReference type="ARBA" id="ARBA00037066"/>
    </source>
</evidence>
<comment type="caution">
    <text evidence="8">The sequence shown here is derived from an EMBL/GenBank/DDBJ whole genome shotgun (WGS) entry which is preliminary data.</text>
</comment>
<keyword evidence="3" id="KW-0547">Nucleotide-binding</keyword>
<evidence type="ECO:0000256" key="4">
    <source>
        <dbReference type="ARBA" id="ARBA00022840"/>
    </source>
</evidence>
<evidence type="ECO:0000256" key="5">
    <source>
        <dbReference type="ARBA" id="ARBA00022967"/>
    </source>
</evidence>
<keyword evidence="5" id="KW-1278">Translocase</keyword>
<feature type="domain" description="ABC transporter" evidence="7">
    <location>
        <begin position="2"/>
        <end position="237"/>
    </location>
</feature>
<dbReference type="PANTHER" id="PTHR42794:SF1">
    <property type="entry name" value="HEMIN IMPORT ATP-BINDING PROTEIN HMUV"/>
    <property type="match status" value="1"/>
</dbReference>
<comment type="similarity">
    <text evidence="1">Belongs to the ABC transporter superfamily.</text>
</comment>
<evidence type="ECO:0000256" key="2">
    <source>
        <dbReference type="ARBA" id="ARBA00022448"/>
    </source>
</evidence>
<proteinExistence type="inferred from homology"/>
<dbReference type="PROSITE" id="PS00211">
    <property type="entry name" value="ABC_TRANSPORTER_1"/>
    <property type="match status" value="1"/>
</dbReference>
<dbReference type="Gene3D" id="3.40.50.300">
    <property type="entry name" value="P-loop containing nucleotide triphosphate hydrolases"/>
    <property type="match status" value="1"/>
</dbReference>
<dbReference type="InterPro" id="IPR003593">
    <property type="entry name" value="AAA+_ATPase"/>
</dbReference>
<dbReference type="AlphaFoldDB" id="A0A9X3Z798"/>
<dbReference type="GO" id="GO:0016887">
    <property type="term" value="F:ATP hydrolysis activity"/>
    <property type="evidence" value="ECO:0007669"/>
    <property type="project" value="InterPro"/>
</dbReference>
<evidence type="ECO:0000313" key="8">
    <source>
        <dbReference type="EMBL" id="MDA5193922.1"/>
    </source>
</evidence>
<dbReference type="InterPro" id="IPR003439">
    <property type="entry name" value="ABC_transporter-like_ATP-bd"/>
</dbReference>
<dbReference type="FunFam" id="3.40.50.300:FF:000134">
    <property type="entry name" value="Iron-enterobactin ABC transporter ATP-binding protein"/>
    <property type="match status" value="1"/>
</dbReference>
<dbReference type="SMART" id="SM00382">
    <property type="entry name" value="AAA"/>
    <property type="match status" value="1"/>
</dbReference>